<dbReference type="AlphaFoldDB" id="A0A0E9LR76"/>
<name>A0A0E9LR76_9BACT</name>
<evidence type="ECO:0008006" key="3">
    <source>
        <dbReference type="Google" id="ProtNLM"/>
    </source>
</evidence>
<sequence length="122" mass="14156">MEKTKYWLMALVITVLLGCEKMEDNYEQYISHRIYSPKVMDLTAHIGYKTALLEWTNPAGDMAQKIEIVYDDVLIHSEELISSYQLTDLELKGYQVFVYTIDQHGNRSVPAQVYIFPSGEEE</sequence>
<dbReference type="OrthoDB" id="615470at2"/>
<dbReference type="EMBL" id="BAZW01000080">
    <property type="protein sequence ID" value="GAO27641.1"/>
    <property type="molecule type" value="Genomic_DNA"/>
</dbReference>
<dbReference type="STRING" id="1236989.JCM15548_14479"/>
<comment type="caution">
    <text evidence="1">The sequence shown here is derived from an EMBL/GenBank/DDBJ whole genome shotgun (WGS) entry which is preliminary data.</text>
</comment>
<accession>A0A0E9LR76</accession>
<keyword evidence="2" id="KW-1185">Reference proteome</keyword>
<proteinExistence type="predicted"/>
<dbReference type="RefSeq" id="WP_157482963.1">
    <property type="nucleotide sequence ID" value="NZ_BAZW01000080.1"/>
</dbReference>
<evidence type="ECO:0000313" key="1">
    <source>
        <dbReference type="EMBL" id="GAO27641.1"/>
    </source>
</evidence>
<protein>
    <recommendedName>
        <fullName evidence="3">Fibronectin type-III domain-containing protein</fullName>
    </recommendedName>
</protein>
<reference evidence="1 2" key="1">
    <citation type="journal article" date="2015" name="Microbes Environ.">
        <title>Distribution and evolution of nitrogen fixation genes in the phylum bacteroidetes.</title>
        <authorList>
            <person name="Inoue J."/>
            <person name="Oshima K."/>
            <person name="Suda W."/>
            <person name="Sakamoto M."/>
            <person name="Iino T."/>
            <person name="Noda S."/>
            <person name="Hongoh Y."/>
            <person name="Hattori M."/>
            <person name="Ohkuma M."/>
        </authorList>
    </citation>
    <scope>NUCLEOTIDE SEQUENCE [LARGE SCALE GENOMIC DNA]</scope>
    <source>
        <strain evidence="1">JCM 15548</strain>
    </source>
</reference>
<dbReference type="Proteomes" id="UP000032900">
    <property type="component" value="Unassembled WGS sequence"/>
</dbReference>
<evidence type="ECO:0000313" key="2">
    <source>
        <dbReference type="Proteomes" id="UP000032900"/>
    </source>
</evidence>
<gene>
    <name evidence="1" type="ORF">JCM15548_14479</name>
</gene>
<organism evidence="1 2">
    <name type="scientific">Geofilum rubicundum JCM 15548</name>
    <dbReference type="NCBI Taxonomy" id="1236989"/>
    <lineage>
        <taxon>Bacteria</taxon>
        <taxon>Pseudomonadati</taxon>
        <taxon>Bacteroidota</taxon>
        <taxon>Bacteroidia</taxon>
        <taxon>Marinilabiliales</taxon>
        <taxon>Marinilabiliaceae</taxon>
        <taxon>Geofilum</taxon>
    </lineage>
</organism>
<dbReference type="PROSITE" id="PS51257">
    <property type="entry name" value="PROKAR_LIPOPROTEIN"/>
    <property type="match status" value="1"/>
</dbReference>
<dbReference type="Pfam" id="PF16389">
    <property type="entry name" value="DUF4998"/>
    <property type="match status" value="1"/>
</dbReference>